<dbReference type="SUPFAM" id="SSF56112">
    <property type="entry name" value="Protein kinase-like (PK-like)"/>
    <property type="match status" value="1"/>
</dbReference>
<dbReference type="PROSITE" id="PS50011">
    <property type="entry name" value="PROTEIN_KINASE_DOM"/>
    <property type="match status" value="1"/>
</dbReference>
<dbReference type="VEuPathDB" id="FungiDB:A1O9_08361"/>
<protein>
    <recommendedName>
        <fullName evidence="1">Protein kinase domain-containing protein</fullName>
    </recommendedName>
</protein>
<dbReference type="InterPro" id="IPR011009">
    <property type="entry name" value="Kinase-like_dom_sf"/>
</dbReference>
<evidence type="ECO:0000259" key="1">
    <source>
        <dbReference type="PROSITE" id="PS50011"/>
    </source>
</evidence>
<dbReference type="EMBL" id="AMGV01000007">
    <property type="protein sequence ID" value="KEF55611.1"/>
    <property type="molecule type" value="Genomic_DNA"/>
</dbReference>
<keyword evidence="3" id="KW-1185">Reference proteome</keyword>
<dbReference type="HOGENOM" id="CLU_2661185_0_0_1"/>
<feature type="domain" description="Protein kinase" evidence="1">
    <location>
        <begin position="1"/>
        <end position="76"/>
    </location>
</feature>
<dbReference type="GO" id="GO:0004672">
    <property type="term" value="F:protein kinase activity"/>
    <property type="evidence" value="ECO:0007669"/>
    <property type="project" value="InterPro"/>
</dbReference>
<dbReference type="OrthoDB" id="5870155at2759"/>
<proteinExistence type="predicted"/>
<gene>
    <name evidence="2" type="ORF">A1O9_08361</name>
</gene>
<sequence>LQSLHTTGYLHRDIKPENFLRGTGKQGNIVYMTDLGLAAYEGDSYDQATSHKPAGPSPPPGSHWLARAGMPALTAI</sequence>
<dbReference type="GeneID" id="25283274"/>
<accession>A0A072P6X7</accession>
<dbReference type="Proteomes" id="UP000027920">
    <property type="component" value="Unassembled WGS sequence"/>
</dbReference>
<dbReference type="RefSeq" id="XP_013258201.1">
    <property type="nucleotide sequence ID" value="XM_013402747.1"/>
</dbReference>
<comment type="caution">
    <text evidence="2">The sequence shown here is derived from an EMBL/GenBank/DDBJ whole genome shotgun (WGS) entry which is preliminary data.</text>
</comment>
<name>A0A072P6X7_9EURO</name>
<dbReference type="STRING" id="1182545.A0A072P6X7"/>
<reference evidence="2 3" key="1">
    <citation type="submission" date="2013-03" db="EMBL/GenBank/DDBJ databases">
        <title>The Genome Sequence of Exophiala aquamarina CBS 119918.</title>
        <authorList>
            <consortium name="The Broad Institute Genomics Platform"/>
            <person name="Cuomo C."/>
            <person name="de Hoog S."/>
            <person name="Gorbushina A."/>
            <person name="Walker B."/>
            <person name="Young S.K."/>
            <person name="Zeng Q."/>
            <person name="Gargeya S."/>
            <person name="Fitzgerald M."/>
            <person name="Haas B."/>
            <person name="Abouelleil A."/>
            <person name="Allen A.W."/>
            <person name="Alvarado L."/>
            <person name="Arachchi H.M."/>
            <person name="Berlin A.M."/>
            <person name="Chapman S.B."/>
            <person name="Gainer-Dewar J."/>
            <person name="Goldberg J."/>
            <person name="Griggs A."/>
            <person name="Gujja S."/>
            <person name="Hansen M."/>
            <person name="Howarth C."/>
            <person name="Imamovic A."/>
            <person name="Ireland A."/>
            <person name="Larimer J."/>
            <person name="McCowan C."/>
            <person name="Murphy C."/>
            <person name="Pearson M."/>
            <person name="Poon T.W."/>
            <person name="Priest M."/>
            <person name="Roberts A."/>
            <person name="Saif S."/>
            <person name="Shea T."/>
            <person name="Sisk P."/>
            <person name="Sykes S."/>
            <person name="Wortman J."/>
            <person name="Nusbaum C."/>
            <person name="Birren B."/>
        </authorList>
    </citation>
    <scope>NUCLEOTIDE SEQUENCE [LARGE SCALE GENOMIC DNA]</scope>
    <source>
        <strain evidence="2 3">CBS 119918</strain>
    </source>
</reference>
<organism evidence="2 3">
    <name type="scientific">Exophiala aquamarina CBS 119918</name>
    <dbReference type="NCBI Taxonomy" id="1182545"/>
    <lineage>
        <taxon>Eukaryota</taxon>
        <taxon>Fungi</taxon>
        <taxon>Dikarya</taxon>
        <taxon>Ascomycota</taxon>
        <taxon>Pezizomycotina</taxon>
        <taxon>Eurotiomycetes</taxon>
        <taxon>Chaetothyriomycetidae</taxon>
        <taxon>Chaetothyriales</taxon>
        <taxon>Herpotrichiellaceae</taxon>
        <taxon>Exophiala</taxon>
    </lineage>
</organism>
<dbReference type="Gene3D" id="1.10.510.10">
    <property type="entry name" value="Transferase(Phosphotransferase) domain 1"/>
    <property type="match status" value="1"/>
</dbReference>
<dbReference type="GO" id="GO:0005524">
    <property type="term" value="F:ATP binding"/>
    <property type="evidence" value="ECO:0007669"/>
    <property type="project" value="InterPro"/>
</dbReference>
<dbReference type="InterPro" id="IPR000719">
    <property type="entry name" value="Prot_kinase_dom"/>
</dbReference>
<feature type="non-terminal residue" evidence="2">
    <location>
        <position position="1"/>
    </location>
</feature>
<dbReference type="AlphaFoldDB" id="A0A072P6X7"/>
<evidence type="ECO:0000313" key="2">
    <source>
        <dbReference type="EMBL" id="KEF55611.1"/>
    </source>
</evidence>
<evidence type="ECO:0000313" key="3">
    <source>
        <dbReference type="Proteomes" id="UP000027920"/>
    </source>
</evidence>